<dbReference type="SUPFAM" id="SSF57095">
    <property type="entry name" value="Scorpion toxin-like"/>
    <property type="match status" value="1"/>
</dbReference>
<protein>
    <submittedName>
        <fullName evidence="1">Uncharacterized protein</fullName>
    </submittedName>
</protein>
<organism evidence="1 2">
    <name type="scientific">Drosophila rubida</name>
    <dbReference type="NCBI Taxonomy" id="30044"/>
    <lineage>
        <taxon>Eukaryota</taxon>
        <taxon>Metazoa</taxon>
        <taxon>Ecdysozoa</taxon>
        <taxon>Arthropoda</taxon>
        <taxon>Hexapoda</taxon>
        <taxon>Insecta</taxon>
        <taxon>Pterygota</taxon>
        <taxon>Neoptera</taxon>
        <taxon>Endopterygota</taxon>
        <taxon>Diptera</taxon>
        <taxon>Brachycera</taxon>
        <taxon>Muscomorpha</taxon>
        <taxon>Ephydroidea</taxon>
        <taxon>Drosophilidae</taxon>
        <taxon>Drosophila</taxon>
    </lineage>
</organism>
<reference evidence="1" key="1">
    <citation type="journal article" date="2021" name="Mol. Ecol. Resour.">
        <title>Phylogenomic analyses of the genus Drosophila reveals genomic signals of climate adaptation.</title>
        <authorList>
            <person name="Li F."/>
            <person name="Rane R.V."/>
            <person name="Luria V."/>
            <person name="Xiong Z."/>
            <person name="Chen J."/>
            <person name="Li Z."/>
            <person name="Catullo R.A."/>
            <person name="Griffin P.C."/>
            <person name="Schiffer M."/>
            <person name="Pearce S."/>
            <person name="Lee S.F."/>
            <person name="McElroy K."/>
            <person name="Stocker A."/>
            <person name="Shirriffs J."/>
            <person name="Cockerell F."/>
            <person name="Coppin C."/>
            <person name="Sgro C.M."/>
            <person name="Karger A."/>
            <person name="Cain J.W."/>
            <person name="Weber J.A."/>
            <person name="Santpere G."/>
            <person name="Kirschner M.W."/>
            <person name="Hoffmann A.A."/>
            <person name="Oakeshott J.G."/>
            <person name="Zhang G."/>
        </authorList>
    </citation>
    <scope>NUCLEOTIDE SEQUENCE</scope>
    <source>
        <strain evidence="1">BGI-SZ-2011g</strain>
    </source>
</reference>
<feature type="non-terminal residue" evidence="1">
    <location>
        <position position="1"/>
    </location>
</feature>
<gene>
    <name evidence="1" type="ORF">KR093_007195</name>
</gene>
<accession>A0AAD4K0M7</accession>
<proteinExistence type="predicted"/>
<dbReference type="InterPro" id="IPR036574">
    <property type="entry name" value="Scorpion_toxin-like_sf"/>
</dbReference>
<dbReference type="EMBL" id="JAJJHW010002585">
    <property type="protein sequence ID" value="KAH8371403.1"/>
    <property type="molecule type" value="Genomic_DNA"/>
</dbReference>
<evidence type="ECO:0000313" key="2">
    <source>
        <dbReference type="Proteomes" id="UP001200034"/>
    </source>
</evidence>
<keyword evidence="2" id="KW-1185">Reference proteome</keyword>
<name>A0AAD4K0M7_9MUSC</name>
<comment type="caution">
    <text evidence="1">The sequence shown here is derived from an EMBL/GenBank/DDBJ whole genome shotgun (WGS) entry which is preliminary data.</text>
</comment>
<dbReference type="Proteomes" id="UP001200034">
    <property type="component" value="Unassembled WGS sequence"/>
</dbReference>
<sequence length="56" mass="6106">TVCYLTIFFQLVGGNEWPTFTGVCEQPGDWCTTQCQITGGSGGMCNKVKLCICRPL</sequence>
<dbReference type="AlphaFoldDB" id="A0AAD4K0M7"/>
<evidence type="ECO:0000313" key="1">
    <source>
        <dbReference type="EMBL" id="KAH8371403.1"/>
    </source>
</evidence>
<dbReference type="GO" id="GO:0051707">
    <property type="term" value="P:response to other organism"/>
    <property type="evidence" value="ECO:0007669"/>
    <property type="project" value="UniProtKB-ARBA"/>
</dbReference>